<reference evidence="3 4" key="1">
    <citation type="journal article" date="2015" name="Sci. Rep.">
        <title>Genome of the facultative scuticociliatosis pathogen Pseudocohnilembus persalinus provides insight into its virulence through horizontal gene transfer.</title>
        <authorList>
            <person name="Xiong J."/>
            <person name="Wang G."/>
            <person name="Cheng J."/>
            <person name="Tian M."/>
            <person name="Pan X."/>
            <person name="Warren A."/>
            <person name="Jiang C."/>
            <person name="Yuan D."/>
            <person name="Miao W."/>
        </authorList>
    </citation>
    <scope>NUCLEOTIDE SEQUENCE [LARGE SCALE GENOMIC DNA]</scope>
    <source>
        <strain evidence="3">36N120E</strain>
    </source>
</reference>
<dbReference type="Proteomes" id="UP000054937">
    <property type="component" value="Unassembled WGS sequence"/>
</dbReference>
<protein>
    <submittedName>
        <fullName evidence="3">Uncharacterized protein</fullName>
    </submittedName>
</protein>
<dbReference type="AlphaFoldDB" id="A0A0V0QY14"/>
<keyword evidence="1" id="KW-0175">Coiled coil</keyword>
<feature type="region of interest" description="Disordered" evidence="2">
    <location>
        <begin position="270"/>
        <end position="294"/>
    </location>
</feature>
<organism evidence="3 4">
    <name type="scientific">Pseudocohnilembus persalinus</name>
    <name type="common">Ciliate</name>
    <dbReference type="NCBI Taxonomy" id="266149"/>
    <lineage>
        <taxon>Eukaryota</taxon>
        <taxon>Sar</taxon>
        <taxon>Alveolata</taxon>
        <taxon>Ciliophora</taxon>
        <taxon>Intramacronucleata</taxon>
        <taxon>Oligohymenophorea</taxon>
        <taxon>Scuticociliatia</taxon>
        <taxon>Philasterida</taxon>
        <taxon>Pseudocohnilembidae</taxon>
        <taxon>Pseudocohnilembus</taxon>
    </lineage>
</organism>
<keyword evidence="4" id="KW-1185">Reference proteome</keyword>
<gene>
    <name evidence="3" type="ORF">PPERSA_09361</name>
</gene>
<dbReference type="EMBL" id="LDAU01000087">
    <property type="protein sequence ID" value="KRX07147.1"/>
    <property type="molecule type" value="Genomic_DNA"/>
</dbReference>
<evidence type="ECO:0000256" key="1">
    <source>
        <dbReference type="SAM" id="Coils"/>
    </source>
</evidence>
<name>A0A0V0QY14_PSEPJ</name>
<evidence type="ECO:0000256" key="2">
    <source>
        <dbReference type="SAM" id="MobiDB-lite"/>
    </source>
</evidence>
<feature type="compositionally biased region" description="Low complexity" evidence="2">
    <location>
        <begin position="400"/>
        <end position="413"/>
    </location>
</feature>
<feature type="coiled-coil region" evidence="1">
    <location>
        <begin position="61"/>
        <end position="88"/>
    </location>
</feature>
<dbReference type="InParanoid" id="A0A0V0QY14"/>
<evidence type="ECO:0000313" key="4">
    <source>
        <dbReference type="Proteomes" id="UP000054937"/>
    </source>
</evidence>
<evidence type="ECO:0000313" key="3">
    <source>
        <dbReference type="EMBL" id="KRX07147.1"/>
    </source>
</evidence>
<feature type="compositionally biased region" description="Basic and acidic residues" evidence="2">
    <location>
        <begin position="420"/>
        <end position="434"/>
    </location>
</feature>
<accession>A0A0V0QY14</accession>
<proteinExistence type="predicted"/>
<feature type="region of interest" description="Disordered" evidence="2">
    <location>
        <begin position="400"/>
        <end position="434"/>
    </location>
</feature>
<sequence>MAKKLKKLLSEKQDKNQDNVQKLEKITYYQSKNQFINKAVSSENPFLDEIKKNQQKNAQFHKAIQQNKKEIQKELKKHQNHIKNSINHHTIKDSQNQDEISMLSQDESVDGKKSYRNFKFGSSYAQFSQTNIKIIQDESQKSYEEQVQSSQFPIITLNSARRSSSLMNKNQNCFPNLNILKKGSTLSHNSLGKSNNLKLLTPKSTQAIQGSTPKSSQKRASFFFGQEIKKGYDSKNQSKSQLTNSKDSNDKIQQNQQYVSNTANLQPPVQLTSRQSKQLQNSGQSQSSINENGPNIYLDKSYQFEINQTQNALSILASSKNKGQNNSLNLPNVQFVRNSVLLLPKNSVLMKAQSSLQMNVIKEENSRRNSVIDQFHKQKPQQKQNQIQNAKNQQIQQKNNNTTISNNNNQQKTDIPNQKQNHEQNYNRDQDQNQEQHRLMDIPRALQIKKNRQIQKKIKLPNFIAYIPTISIMLGKVLNLESLQESNLKIKRQDSYDIQTEKYANSLQKNQPGTQSQSNFSNYVKQYSQQEGKIDHIIEKSDNKQTKISDFRKNNSENSSPVSKKQIIVQQQQVSPELNFFIQEVEKFTQLPINQFLFYMSKYIQFCCTKDDNLSKQLRFFKVNDIIFDRFYEMLEKIIFSLNDFDNNEKADFMHEIQQNSNLIMPYNLLEYLGGYSALRRISVSIIEEMKKYDHFFEKIVRFKDKNTFRDLIVECLNNLLRDNYDWVFQNLDTWIQNDQNKIMPEDFLFIKQILQKVLKYENLTQNIINQILEKIEGFRTYALQSQYAFYKLSDSDLIAQLVNQFKILDIGNYIDKKNLNMMSLGLIQYLFGRFNLQSMVNLLEQYKKKYFDPLFFSNFTKGLWTVITSDQQYLRMKQNNLKEFKLINNIIEYKIFLIKCQIKMATSYYEYFQDIELIQNELEKYLNIRMQSKPVLYPYNISDVFNFQGILLFLQLSTCEKNNIFCYQGIKHILMSVFHMKKSKAKQARDQLLSMFLNHVSCLDQDVQQNQEK</sequence>
<feature type="compositionally biased region" description="Polar residues" evidence="2">
    <location>
        <begin position="270"/>
        <end position="293"/>
    </location>
</feature>
<comment type="caution">
    <text evidence="3">The sequence shown here is derived from an EMBL/GenBank/DDBJ whole genome shotgun (WGS) entry which is preliminary data.</text>
</comment>